<gene>
    <name evidence="10" type="ORF">TPC1_17156</name>
</gene>
<evidence type="ECO:0000256" key="6">
    <source>
        <dbReference type="ARBA" id="ARBA00022840"/>
    </source>
</evidence>
<protein>
    <recommendedName>
        <fullName evidence="1">non-specific serine/threonine protein kinase</fullName>
        <ecNumber evidence="1">2.7.11.1</ecNumber>
    </recommendedName>
</protein>
<evidence type="ECO:0000256" key="8">
    <source>
        <dbReference type="ARBA" id="ARBA00048679"/>
    </source>
</evidence>
<proteinExistence type="predicted"/>
<dbReference type="SUPFAM" id="SSF56112">
    <property type="entry name" value="Protein kinase-like (PK-like)"/>
    <property type="match status" value="1"/>
</dbReference>
<dbReference type="GO" id="GO:0004674">
    <property type="term" value="F:protein serine/threonine kinase activity"/>
    <property type="evidence" value="ECO:0007669"/>
    <property type="project" value="UniProtKB-KW"/>
</dbReference>
<dbReference type="PANTHER" id="PTHR22983:SF6">
    <property type="entry name" value="SERINE_THREONINE-PROTEIN KINASE 36"/>
    <property type="match status" value="1"/>
</dbReference>
<reference evidence="10" key="1">
    <citation type="submission" date="2015-07" db="EMBL/GenBank/DDBJ databases">
        <title>Adaptation to a free-living lifestyle via gene acquisitions in the diplomonad Trepomonas sp. PC1.</title>
        <authorList>
            <person name="Xu F."/>
            <person name="Jerlstrom-Hultqvist J."/>
            <person name="Kolisko M."/>
            <person name="Simpson A.G.B."/>
            <person name="Roger A.J."/>
            <person name="Svard S.G."/>
            <person name="Andersson J.O."/>
        </authorList>
    </citation>
    <scope>NUCLEOTIDE SEQUENCE</scope>
    <source>
        <strain evidence="10">PC1</strain>
    </source>
</reference>
<organism evidence="10">
    <name type="scientific">Trepomonas sp. PC1</name>
    <dbReference type="NCBI Taxonomy" id="1076344"/>
    <lineage>
        <taxon>Eukaryota</taxon>
        <taxon>Metamonada</taxon>
        <taxon>Diplomonadida</taxon>
        <taxon>Hexamitidae</taxon>
        <taxon>Hexamitinae</taxon>
        <taxon>Trepomonas</taxon>
    </lineage>
</organism>
<dbReference type="PROSITE" id="PS50011">
    <property type="entry name" value="PROTEIN_KINASE_DOM"/>
    <property type="match status" value="1"/>
</dbReference>
<keyword evidence="2" id="KW-0723">Serine/threonine-protein kinase</keyword>
<dbReference type="PANTHER" id="PTHR22983">
    <property type="entry name" value="PROTEIN KINASE RELATED"/>
    <property type="match status" value="1"/>
</dbReference>
<evidence type="ECO:0000256" key="3">
    <source>
        <dbReference type="ARBA" id="ARBA00022679"/>
    </source>
</evidence>
<evidence type="ECO:0000256" key="1">
    <source>
        <dbReference type="ARBA" id="ARBA00012513"/>
    </source>
</evidence>
<evidence type="ECO:0000256" key="4">
    <source>
        <dbReference type="ARBA" id="ARBA00022741"/>
    </source>
</evidence>
<dbReference type="GO" id="GO:0005737">
    <property type="term" value="C:cytoplasm"/>
    <property type="evidence" value="ECO:0007669"/>
    <property type="project" value="TreeGrafter"/>
</dbReference>
<keyword evidence="6" id="KW-0067">ATP-binding</keyword>
<dbReference type="PROSITE" id="PS00108">
    <property type="entry name" value="PROTEIN_KINASE_ST"/>
    <property type="match status" value="1"/>
</dbReference>
<name>A0A146K3L8_9EUKA</name>
<dbReference type="InterPro" id="IPR011009">
    <property type="entry name" value="Kinase-like_dom_sf"/>
</dbReference>
<keyword evidence="5 10" id="KW-0418">Kinase</keyword>
<comment type="catalytic activity">
    <reaction evidence="7">
        <text>L-threonyl-[protein] + ATP = O-phospho-L-threonyl-[protein] + ADP + H(+)</text>
        <dbReference type="Rhea" id="RHEA:46608"/>
        <dbReference type="Rhea" id="RHEA-COMP:11060"/>
        <dbReference type="Rhea" id="RHEA-COMP:11605"/>
        <dbReference type="ChEBI" id="CHEBI:15378"/>
        <dbReference type="ChEBI" id="CHEBI:30013"/>
        <dbReference type="ChEBI" id="CHEBI:30616"/>
        <dbReference type="ChEBI" id="CHEBI:61977"/>
        <dbReference type="ChEBI" id="CHEBI:456216"/>
        <dbReference type="EC" id="2.7.11.1"/>
    </reaction>
</comment>
<feature type="non-terminal residue" evidence="10">
    <location>
        <position position="1"/>
    </location>
</feature>
<dbReference type="EC" id="2.7.11.1" evidence="1"/>
<evidence type="ECO:0000256" key="2">
    <source>
        <dbReference type="ARBA" id="ARBA00022527"/>
    </source>
</evidence>
<dbReference type="Pfam" id="PF00069">
    <property type="entry name" value="Pkinase"/>
    <property type="match status" value="1"/>
</dbReference>
<dbReference type="GO" id="GO:0005524">
    <property type="term" value="F:ATP binding"/>
    <property type="evidence" value="ECO:0007669"/>
    <property type="project" value="UniProtKB-KW"/>
</dbReference>
<sequence>SGLRKKKNLKINVAFNQKTSSKPDSFIHRDLKPQNFLIKQNGQCMLADFGFAKEVDDEQTMVQSMMKLTQRSHGLVGTL</sequence>
<dbReference type="Gene3D" id="1.10.510.10">
    <property type="entry name" value="Transferase(Phosphotransferase) domain 1"/>
    <property type="match status" value="1"/>
</dbReference>
<evidence type="ECO:0000256" key="5">
    <source>
        <dbReference type="ARBA" id="ARBA00022777"/>
    </source>
</evidence>
<keyword evidence="3" id="KW-0808">Transferase</keyword>
<evidence type="ECO:0000313" key="10">
    <source>
        <dbReference type="EMBL" id="JAP91277.1"/>
    </source>
</evidence>
<evidence type="ECO:0000259" key="9">
    <source>
        <dbReference type="PROSITE" id="PS50011"/>
    </source>
</evidence>
<dbReference type="InterPro" id="IPR008271">
    <property type="entry name" value="Ser/Thr_kinase_AS"/>
</dbReference>
<keyword evidence="4" id="KW-0547">Nucleotide-binding</keyword>
<feature type="domain" description="Protein kinase" evidence="9">
    <location>
        <begin position="1"/>
        <end position="79"/>
    </location>
</feature>
<dbReference type="AlphaFoldDB" id="A0A146K3L8"/>
<dbReference type="EMBL" id="GDID01005329">
    <property type="protein sequence ID" value="JAP91277.1"/>
    <property type="molecule type" value="Transcribed_RNA"/>
</dbReference>
<feature type="non-terminal residue" evidence="10">
    <location>
        <position position="79"/>
    </location>
</feature>
<dbReference type="InterPro" id="IPR000719">
    <property type="entry name" value="Prot_kinase_dom"/>
</dbReference>
<evidence type="ECO:0000256" key="7">
    <source>
        <dbReference type="ARBA" id="ARBA00047899"/>
    </source>
</evidence>
<comment type="catalytic activity">
    <reaction evidence="8">
        <text>L-seryl-[protein] + ATP = O-phospho-L-seryl-[protein] + ADP + H(+)</text>
        <dbReference type="Rhea" id="RHEA:17989"/>
        <dbReference type="Rhea" id="RHEA-COMP:9863"/>
        <dbReference type="Rhea" id="RHEA-COMP:11604"/>
        <dbReference type="ChEBI" id="CHEBI:15378"/>
        <dbReference type="ChEBI" id="CHEBI:29999"/>
        <dbReference type="ChEBI" id="CHEBI:30616"/>
        <dbReference type="ChEBI" id="CHEBI:83421"/>
        <dbReference type="ChEBI" id="CHEBI:456216"/>
        <dbReference type="EC" id="2.7.11.1"/>
    </reaction>
</comment>
<accession>A0A146K3L8</accession>